<keyword evidence="2" id="KW-1185">Reference proteome</keyword>
<dbReference type="Proteomes" id="UP000193061">
    <property type="component" value="Unassembled WGS sequence"/>
</dbReference>
<evidence type="ECO:0000313" key="2">
    <source>
        <dbReference type="Proteomes" id="UP000193061"/>
    </source>
</evidence>
<gene>
    <name evidence="1" type="ORF">ROA7450_00038</name>
</gene>
<dbReference type="AlphaFoldDB" id="A0A1X6Y536"/>
<organism evidence="1 2">
    <name type="scientific">Roseovarius albus</name>
    <dbReference type="NCBI Taxonomy" id="1247867"/>
    <lineage>
        <taxon>Bacteria</taxon>
        <taxon>Pseudomonadati</taxon>
        <taxon>Pseudomonadota</taxon>
        <taxon>Alphaproteobacteria</taxon>
        <taxon>Rhodobacterales</taxon>
        <taxon>Roseobacteraceae</taxon>
        <taxon>Roseovarius</taxon>
    </lineage>
</organism>
<evidence type="ECO:0000313" key="1">
    <source>
        <dbReference type="EMBL" id="SLN10818.1"/>
    </source>
</evidence>
<sequence length="192" mass="22798">MQSFERFNWAESSPDEQLEMLRKASPRQLRSLARRYDWKTYPETVLSWIMSQRCIDLGTAVTVFFNGEPERFNYIPKRDLPKGFHRTVRVLDNILLRMNSGYYRSQVTKPLPIDDRLDWWMDNQAQDARERRRGRWEIEKSVLVQLETQSGMVVTECERDEPEQANLHSALRRSANPVRAFKQRMNMAARAS</sequence>
<dbReference type="RefSeq" id="WP_085803612.1">
    <property type="nucleotide sequence ID" value="NZ_FWFX01000001.1"/>
</dbReference>
<accession>A0A1X6Y536</accession>
<dbReference type="EMBL" id="FWFX01000001">
    <property type="protein sequence ID" value="SLN10818.1"/>
    <property type="molecule type" value="Genomic_DNA"/>
</dbReference>
<reference evidence="1 2" key="1">
    <citation type="submission" date="2017-03" db="EMBL/GenBank/DDBJ databases">
        <authorList>
            <person name="Afonso C.L."/>
            <person name="Miller P.J."/>
            <person name="Scott M.A."/>
            <person name="Spackman E."/>
            <person name="Goraichik I."/>
            <person name="Dimitrov K.M."/>
            <person name="Suarez D.L."/>
            <person name="Swayne D.E."/>
        </authorList>
    </citation>
    <scope>NUCLEOTIDE SEQUENCE [LARGE SCALE GENOMIC DNA]</scope>
    <source>
        <strain evidence="1 2">CECT 7450</strain>
    </source>
</reference>
<proteinExistence type="predicted"/>
<evidence type="ECO:0008006" key="3">
    <source>
        <dbReference type="Google" id="ProtNLM"/>
    </source>
</evidence>
<name>A0A1X6Y536_9RHOB</name>
<dbReference type="OrthoDB" id="7739838at2"/>
<protein>
    <recommendedName>
        <fullName evidence="3">DUF4274 domain-containing protein</fullName>
    </recommendedName>
</protein>